<dbReference type="AlphaFoldDB" id="A0A4Y7PTS8"/>
<protein>
    <submittedName>
        <fullName evidence="1">Uncharacterized protein</fullName>
    </submittedName>
</protein>
<dbReference type="InterPro" id="IPR036277">
    <property type="entry name" value="SMC_hinge_sf"/>
</dbReference>
<name>A0A4Y7PTS8_9AGAM</name>
<dbReference type="VEuPathDB" id="FungiDB:BD410DRAFT_728468"/>
<dbReference type="Proteomes" id="UP000294933">
    <property type="component" value="Unassembled WGS sequence"/>
</dbReference>
<dbReference type="OrthoDB" id="3254239at2759"/>
<gene>
    <name evidence="1" type="ORF">BD410DRAFT_728468</name>
</gene>
<proteinExistence type="predicted"/>
<dbReference type="EMBL" id="ML170207">
    <property type="protein sequence ID" value="TDL18451.1"/>
    <property type="molecule type" value="Genomic_DNA"/>
</dbReference>
<dbReference type="STRING" id="50990.A0A4Y7PTS8"/>
<dbReference type="GO" id="GO:0051276">
    <property type="term" value="P:chromosome organization"/>
    <property type="evidence" value="ECO:0007669"/>
    <property type="project" value="InterPro"/>
</dbReference>
<evidence type="ECO:0000313" key="1">
    <source>
        <dbReference type="EMBL" id="TDL18451.1"/>
    </source>
</evidence>
<keyword evidence="2" id="KW-1185">Reference proteome</keyword>
<feature type="non-terminal residue" evidence="1">
    <location>
        <position position="1"/>
    </location>
</feature>
<evidence type="ECO:0000313" key="2">
    <source>
        <dbReference type="Proteomes" id="UP000294933"/>
    </source>
</evidence>
<reference evidence="1 2" key="1">
    <citation type="submission" date="2018-06" db="EMBL/GenBank/DDBJ databases">
        <title>A transcriptomic atlas of mushroom development highlights an independent origin of complex multicellularity.</title>
        <authorList>
            <consortium name="DOE Joint Genome Institute"/>
            <person name="Krizsan K."/>
            <person name="Almasi E."/>
            <person name="Merenyi Z."/>
            <person name="Sahu N."/>
            <person name="Viragh M."/>
            <person name="Koszo T."/>
            <person name="Mondo S."/>
            <person name="Kiss B."/>
            <person name="Balint B."/>
            <person name="Kues U."/>
            <person name="Barry K."/>
            <person name="Hegedus J.C."/>
            <person name="Henrissat B."/>
            <person name="Johnson J."/>
            <person name="Lipzen A."/>
            <person name="Ohm R."/>
            <person name="Nagy I."/>
            <person name="Pangilinan J."/>
            <person name="Yan J."/>
            <person name="Xiong Y."/>
            <person name="Grigoriev I.V."/>
            <person name="Hibbett D.S."/>
            <person name="Nagy L.G."/>
        </authorList>
    </citation>
    <scope>NUCLEOTIDE SEQUENCE [LARGE SCALE GENOMIC DNA]</scope>
    <source>
        <strain evidence="1 2">SZMC22713</strain>
    </source>
</reference>
<dbReference type="GO" id="GO:0005524">
    <property type="term" value="F:ATP binding"/>
    <property type="evidence" value="ECO:0007669"/>
    <property type="project" value="InterPro"/>
</dbReference>
<organism evidence="1 2">
    <name type="scientific">Rickenella mellea</name>
    <dbReference type="NCBI Taxonomy" id="50990"/>
    <lineage>
        <taxon>Eukaryota</taxon>
        <taxon>Fungi</taxon>
        <taxon>Dikarya</taxon>
        <taxon>Basidiomycota</taxon>
        <taxon>Agaricomycotina</taxon>
        <taxon>Agaricomycetes</taxon>
        <taxon>Hymenochaetales</taxon>
        <taxon>Rickenellaceae</taxon>
        <taxon>Rickenella</taxon>
    </lineage>
</organism>
<dbReference type="Gene3D" id="1.20.1060.20">
    <property type="match status" value="1"/>
</dbReference>
<dbReference type="SUPFAM" id="SSF75553">
    <property type="entry name" value="Smc hinge domain"/>
    <property type="match status" value="1"/>
</dbReference>
<sequence length="73" mass="7726">EAKASQAASTSQGKIFNSLTKLRDTARISGFHVDQLGNLGTIAEKYEVAITTACLALNDLIVDSVEQGQACIE</sequence>
<dbReference type="GO" id="GO:0005694">
    <property type="term" value="C:chromosome"/>
    <property type="evidence" value="ECO:0007669"/>
    <property type="project" value="InterPro"/>
</dbReference>
<accession>A0A4Y7PTS8</accession>